<organism evidence="3 4">
    <name type="scientific">Streptomyces doebereineriae</name>
    <dbReference type="NCBI Taxonomy" id="3075528"/>
    <lineage>
        <taxon>Bacteria</taxon>
        <taxon>Bacillati</taxon>
        <taxon>Actinomycetota</taxon>
        <taxon>Actinomycetes</taxon>
        <taxon>Kitasatosporales</taxon>
        <taxon>Streptomycetaceae</taxon>
        <taxon>Streptomyces</taxon>
    </lineage>
</organism>
<dbReference type="EMBL" id="JAVREZ010000173">
    <property type="protein sequence ID" value="MDT0488443.1"/>
    <property type="molecule type" value="Genomic_DNA"/>
</dbReference>
<feature type="domain" description="Neutral/alkaline non-lysosomal ceramidase C-terminal" evidence="2">
    <location>
        <begin position="1"/>
        <end position="70"/>
    </location>
</feature>
<gene>
    <name evidence="3" type="ORF">RNB18_51305</name>
</gene>
<reference evidence="4" key="1">
    <citation type="submission" date="2023-07" db="EMBL/GenBank/DDBJ databases">
        <title>30 novel species of actinomycetes from the DSMZ collection.</title>
        <authorList>
            <person name="Nouioui I."/>
        </authorList>
    </citation>
    <scope>NUCLEOTIDE SEQUENCE [LARGE SCALE GENOMIC DNA]</scope>
    <source>
        <strain evidence="4">DSM 41640</strain>
    </source>
</reference>
<evidence type="ECO:0000313" key="3">
    <source>
        <dbReference type="EMBL" id="MDT0488443.1"/>
    </source>
</evidence>
<dbReference type="RefSeq" id="WP_311720966.1">
    <property type="nucleotide sequence ID" value="NZ_JAVREZ010000173.1"/>
</dbReference>
<evidence type="ECO:0000313" key="4">
    <source>
        <dbReference type="Proteomes" id="UP001183824"/>
    </source>
</evidence>
<protein>
    <submittedName>
        <fullName evidence="3">Neutral/alkaline non-lysosomal ceramidase C-terminal domain-containing protein</fullName>
    </submittedName>
</protein>
<name>A0ABU2VT08_9ACTN</name>
<dbReference type="PANTHER" id="PTHR12670:SF1">
    <property type="entry name" value="NEUTRAL CERAMIDASE"/>
    <property type="match status" value="1"/>
</dbReference>
<comment type="similarity">
    <text evidence="1">Belongs to the neutral ceramidase family.</text>
</comment>
<dbReference type="PANTHER" id="PTHR12670">
    <property type="entry name" value="CERAMIDASE"/>
    <property type="match status" value="1"/>
</dbReference>
<dbReference type="Proteomes" id="UP001183824">
    <property type="component" value="Unassembled WGS sequence"/>
</dbReference>
<dbReference type="InterPro" id="IPR006823">
    <property type="entry name" value="Ceramidase_alk"/>
</dbReference>
<evidence type="ECO:0000256" key="1">
    <source>
        <dbReference type="ARBA" id="ARBA00009835"/>
    </source>
</evidence>
<keyword evidence="4" id="KW-1185">Reference proteome</keyword>
<dbReference type="InterPro" id="IPR038445">
    <property type="entry name" value="NCDase_C_sf"/>
</dbReference>
<feature type="non-terminal residue" evidence="3">
    <location>
        <position position="1"/>
    </location>
</feature>
<dbReference type="InterPro" id="IPR031331">
    <property type="entry name" value="NEUT/ALK_ceramidase_C"/>
</dbReference>
<accession>A0ABU2VT08</accession>
<proteinExistence type="inferred from homology"/>
<dbReference type="Pfam" id="PF17048">
    <property type="entry name" value="Ceramidse_alk_C"/>
    <property type="match status" value="1"/>
</dbReference>
<evidence type="ECO:0000259" key="2">
    <source>
        <dbReference type="Pfam" id="PF17048"/>
    </source>
</evidence>
<sequence>WTRVLDDGDWETTYRWTRINGLTGTSKATVTWRIGADTPPGTYRIVHHGDAKNLLGRITPFTGTSSAFTVT</sequence>
<dbReference type="Gene3D" id="2.60.40.2300">
    <property type="entry name" value="Neutral/alkaline non-lysosomal ceramidase, C-terminal domain"/>
    <property type="match status" value="1"/>
</dbReference>
<comment type="caution">
    <text evidence="3">The sequence shown here is derived from an EMBL/GenBank/DDBJ whole genome shotgun (WGS) entry which is preliminary data.</text>
</comment>